<proteinExistence type="predicted"/>
<feature type="region of interest" description="Disordered" evidence="1">
    <location>
        <begin position="120"/>
        <end position="146"/>
    </location>
</feature>
<evidence type="ECO:0000313" key="3">
    <source>
        <dbReference type="EMBL" id="ARX87528.1"/>
    </source>
</evidence>
<feature type="compositionally biased region" description="Basic and acidic residues" evidence="1">
    <location>
        <begin position="123"/>
        <end position="132"/>
    </location>
</feature>
<gene>
    <name evidence="3" type="ORF">SMD44_07009</name>
</gene>
<sequence>MLMPEYLELDLSGAALRVRLADVGEVPLTGAPDDGGLPAEFGVPGPVSSGGGRAAALAADTLRATLRPLGPLLDQVHASVAGAEHPPDEFGVEFGVEVGKDLKLGIVGVKGTATMTVSATWRRPPETERARAGEPAGAGGEGEGEG</sequence>
<feature type="domain" description="Trypsin-co-occurring" evidence="2">
    <location>
        <begin position="44"/>
        <end position="123"/>
    </location>
</feature>
<dbReference type="Pfam" id="PF19493">
    <property type="entry name" value="Trypco1"/>
    <property type="match status" value="1"/>
</dbReference>
<accession>A0A1Z1WMB3</accession>
<dbReference type="KEGG" id="salf:SMD44_07009"/>
<name>A0A1Z1WMB3_9ACTN</name>
<dbReference type="EMBL" id="CP021748">
    <property type="protein sequence ID" value="ARX87528.1"/>
    <property type="molecule type" value="Genomic_DNA"/>
</dbReference>
<dbReference type="AlphaFoldDB" id="A0A1Z1WMB3"/>
<dbReference type="eggNOG" id="ENOG5032M1J">
    <property type="taxonomic scope" value="Bacteria"/>
</dbReference>
<organism evidence="3 4">
    <name type="scientific">Streptomyces alboflavus</name>
    <dbReference type="NCBI Taxonomy" id="67267"/>
    <lineage>
        <taxon>Bacteria</taxon>
        <taxon>Bacillati</taxon>
        <taxon>Actinomycetota</taxon>
        <taxon>Actinomycetes</taxon>
        <taxon>Kitasatosporales</taxon>
        <taxon>Streptomycetaceae</taxon>
        <taxon>Streptomyces</taxon>
    </lineage>
</organism>
<dbReference type="NCBIfam" id="NF041216">
    <property type="entry name" value="CU044_2847_fam"/>
    <property type="match status" value="1"/>
</dbReference>
<dbReference type="STRING" id="67267.GCA_000716675_03552"/>
<evidence type="ECO:0000313" key="4">
    <source>
        <dbReference type="Proteomes" id="UP000195880"/>
    </source>
</evidence>
<protein>
    <recommendedName>
        <fullName evidence="2">Trypsin-co-occurring domain-containing protein</fullName>
    </recommendedName>
</protein>
<evidence type="ECO:0000256" key="1">
    <source>
        <dbReference type="SAM" id="MobiDB-lite"/>
    </source>
</evidence>
<keyword evidence="4" id="KW-1185">Reference proteome</keyword>
<feature type="compositionally biased region" description="Gly residues" evidence="1">
    <location>
        <begin position="136"/>
        <end position="146"/>
    </location>
</feature>
<reference evidence="3 4" key="1">
    <citation type="submission" date="2017-05" db="EMBL/GenBank/DDBJ databases">
        <title>Streptomyces alboflavus Genome sequencing and assembly.</title>
        <authorList>
            <person name="Wang Y."/>
            <person name="Du B."/>
            <person name="Ding Y."/>
            <person name="Liu H."/>
            <person name="Hou Q."/>
            <person name="Liu K."/>
            <person name="Wang C."/>
            <person name="Yao L."/>
        </authorList>
    </citation>
    <scope>NUCLEOTIDE SEQUENCE [LARGE SCALE GENOMIC DNA]</scope>
    <source>
        <strain evidence="3 4">MDJK44</strain>
    </source>
</reference>
<evidence type="ECO:0000259" key="2">
    <source>
        <dbReference type="Pfam" id="PF19493"/>
    </source>
</evidence>
<dbReference type="Proteomes" id="UP000195880">
    <property type="component" value="Chromosome"/>
</dbReference>
<dbReference type="InterPro" id="IPR045794">
    <property type="entry name" value="Trypco1"/>
</dbReference>